<dbReference type="PIRSF" id="PIRSF000497">
    <property type="entry name" value="MAT"/>
    <property type="match status" value="1"/>
</dbReference>
<dbReference type="AlphaFoldDB" id="C5J6H2"/>
<dbReference type="EMBL" id="FM864216">
    <property type="protein sequence ID" value="CAT05064.1"/>
    <property type="molecule type" value="Genomic_DNA"/>
</dbReference>
<proteinExistence type="inferred from homology"/>
<dbReference type="InterPro" id="IPR022628">
    <property type="entry name" value="S-AdoMet_synt_N"/>
</dbReference>
<dbReference type="GO" id="GO:0005524">
    <property type="term" value="F:ATP binding"/>
    <property type="evidence" value="ECO:0007669"/>
    <property type="project" value="UniProtKB-KW"/>
</dbReference>
<comment type="similarity">
    <text evidence="4 15">Belongs to the AdoMet synthase family.</text>
</comment>
<dbReference type="Pfam" id="PF00438">
    <property type="entry name" value="S-AdoMet_synt_N"/>
    <property type="match status" value="1"/>
</dbReference>
<dbReference type="GO" id="GO:0005737">
    <property type="term" value="C:cytoplasm"/>
    <property type="evidence" value="ECO:0007669"/>
    <property type="project" value="UniProtKB-SubCell"/>
</dbReference>
<name>C5J6H2_MESCH</name>
<dbReference type="PROSITE" id="PS00377">
    <property type="entry name" value="ADOMET_SYNTHASE_2"/>
    <property type="match status" value="1"/>
</dbReference>
<evidence type="ECO:0000256" key="8">
    <source>
        <dbReference type="ARBA" id="ARBA00022723"/>
    </source>
</evidence>
<evidence type="ECO:0000256" key="1">
    <source>
        <dbReference type="ARBA" id="ARBA00001946"/>
    </source>
</evidence>
<evidence type="ECO:0000256" key="9">
    <source>
        <dbReference type="ARBA" id="ARBA00022741"/>
    </source>
</evidence>
<comment type="cofactor">
    <cofactor evidence="1">
        <name>Mg(2+)</name>
        <dbReference type="ChEBI" id="CHEBI:18420"/>
    </cofactor>
</comment>
<dbReference type="InterPro" id="IPR022630">
    <property type="entry name" value="S-AdoMet_synt_C"/>
</dbReference>
<dbReference type="Gene3D" id="3.30.300.10">
    <property type="match status" value="3"/>
</dbReference>
<dbReference type="GO" id="GO:0006556">
    <property type="term" value="P:S-adenosylmethionine biosynthetic process"/>
    <property type="evidence" value="ECO:0007669"/>
    <property type="project" value="UniProtKB-UniRule"/>
</dbReference>
<keyword evidence="12 14" id="KW-0630">Potassium</keyword>
<protein>
    <recommendedName>
        <fullName evidence="5 13">Methionine adenosyltransferase</fullName>
        <ecNumber evidence="5 13">2.5.1.6</ecNumber>
    </recommendedName>
</protein>
<dbReference type="SUPFAM" id="SSF55973">
    <property type="entry name" value="S-adenosylmethionine synthetase"/>
    <property type="match status" value="3"/>
</dbReference>
<keyword evidence="9" id="KW-0547">Nucleotide-binding</keyword>
<dbReference type="InterPro" id="IPR002133">
    <property type="entry name" value="S-AdoMet_synthetase"/>
</dbReference>
<dbReference type="EC" id="2.5.1.6" evidence="5 13"/>
<evidence type="ECO:0000313" key="19">
    <source>
        <dbReference type="EMBL" id="CAT05064.1"/>
    </source>
</evidence>
<dbReference type="CDD" id="cd18079">
    <property type="entry name" value="S-AdoMet_synt"/>
    <property type="match status" value="1"/>
</dbReference>
<dbReference type="GO" id="GO:0046872">
    <property type="term" value="F:metal ion binding"/>
    <property type="evidence" value="ECO:0007669"/>
    <property type="project" value="UniProtKB-KW"/>
</dbReference>
<feature type="domain" description="S-adenosylmethionine synthetase N-terminal" evidence="16">
    <location>
        <begin position="9"/>
        <end position="88"/>
    </location>
</feature>
<dbReference type="PROSITE" id="PS00376">
    <property type="entry name" value="ADOMET_SYNTHASE_1"/>
    <property type="match status" value="1"/>
</dbReference>
<sequence length="380" mass="41700">MEFLSKKLSIAESVGKGHPDKICDQISDAILDNILKQDSNARVAIETMASNRLIIIAGEIKTHSYVDFVQIAWNIVKSLGYSENDFTIISNVNSQSADIAQGVDKESGLIGAGDQGIVYGYASKETTSYMPLAHTIAHELLKLAEKLRVSGDFLWAKADMKSQVEIDFSNQKPKINKIIMSVQHDANYDHQLFVSFIKEKIMKKVAVSFGLNTDFETLINTTGKFVIGGPIGDTGLTGRKIIIDSYGDRAHHGGGAFSGKDYTKVDRSGAYAARWVAKNLVAAGVADEIEVQLSYAIGLPEPTSIAISQSGERLFEESKLIDVVKKVFNLSVVNVINELGLKAPIYQQTATYGHFGRDDLNLPWESLNKVDKIKQLLNIK</sequence>
<gene>
    <name evidence="19" type="primary">metK</name>
    <name evidence="19" type="ordered locus">MCJ_003760</name>
</gene>
<dbReference type="InterPro" id="IPR022636">
    <property type="entry name" value="S-AdoMet_synthetase_sfam"/>
</dbReference>
<evidence type="ECO:0000256" key="15">
    <source>
        <dbReference type="RuleBase" id="RU004462"/>
    </source>
</evidence>
<comment type="subunit">
    <text evidence="14">Homotetramer.</text>
</comment>
<evidence type="ECO:0000259" key="16">
    <source>
        <dbReference type="Pfam" id="PF00438"/>
    </source>
</evidence>
<evidence type="ECO:0000259" key="18">
    <source>
        <dbReference type="Pfam" id="PF02773"/>
    </source>
</evidence>
<dbReference type="PANTHER" id="PTHR11964">
    <property type="entry name" value="S-ADENOSYLMETHIONINE SYNTHETASE"/>
    <property type="match status" value="1"/>
</dbReference>
<dbReference type="InterPro" id="IPR022631">
    <property type="entry name" value="ADOMET_SYNTHASE_CS"/>
</dbReference>
<dbReference type="InterPro" id="IPR022629">
    <property type="entry name" value="S-AdoMet_synt_central"/>
</dbReference>
<keyword evidence="10" id="KW-0067">ATP-binding</keyword>
<keyword evidence="7" id="KW-0808">Transferase</keyword>
<dbReference type="Proteomes" id="UP000001491">
    <property type="component" value="Chromosome"/>
</dbReference>
<comment type="pathway">
    <text evidence="3">Amino-acid biosynthesis; S-adenosyl-L-methionine biosynthesis; S-adenosyl-L-methionine from L-methionine: step 1/1.</text>
</comment>
<feature type="domain" description="S-adenosylmethionine synthetase central" evidence="17">
    <location>
        <begin position="110"/>
        <end position="225"/>
    </location>
</feature>
<evidence type="ECO:0000256" key="11">
    <source>
        <dbReference type="ARBA" id="ARBA00022842"/>
    </source>
</evidence>
<accession>C5J6H2</accession>
<dbReference type="GO" id="GO:0006730">
    <property type="term" value="P:one-carbon metabolic process"/>
    <property type="evidence" value="ECO:0007669"/>
    <property type="project" value="UniProtKB-KW"/>
</dbReference>
<comment type="cofactor">
    <cofactor evidence="2">
        <name>K(+)</name>
        <dbReference type="ChEBI" id="CHEBI:29103"/>
    </cofactor>
</comment>
<feature type="domain" description="S-adenosylmethionine synthetase C-terminal" evidence="18">
    <location>
        <begin position="227"/>
        <end position="365"/>
    </location>
</feature>
<evidence type="ECO:0000256" key="7">
    <source>
        <dbReference type="ARBA" id="ARBA00022679"/>
    </source>
</evidence>
<dbReference type="Pfam" id="PF02773">
    <property type="entry name" value="S-AdoMet_synt_C"/>
    <property type="match status" value="1"/>
</dbReference>
<dbReference type="eggNOG" id="COG0192">
    <property type="taxonomic scope" value="Bacteria"/>
</dbReference>
<evidence type="ECO:0000259" key="17">
    <source>
        <dbReference type="Pfam" id="PF02772"/>
    </source>
</evidence>
<comment type="subcellular location">
    <subcellularLocation>
        <location evidence="14">Cytoplasm</location>
    </subcellularLocation>
</comment>
<evidence type="ECO:0000256" key="12">
    <source>
        <dbReference type="ARBA" id="ARBA00022958"/>
    </source>
</evidence>
<dbReference type="GO" id="GO:0004478">
    <property type="term" value="F:methionine adenosyltransferase activity"/>
    <property type="evidence" value="ECO:0007669"/>
    <property type="project" value="UniProtKB-UniRule"/>
</dbReference>
<evidence type="ECO:0000256" key="10">
    <source>
        <dbReference type="ARBA" id="ARBA00022840"/>
    </source>
</evidence>
<dbReference type="UniPathway" id="UPA00315">
    <property type="reaction ID" value="UER00080"/>
</dbReference>
<keyword evidence="20" id="KW-1185">Reference proteome</keyword>
<reference evidence="20" key="1">
    <citation type="journal article" date="2009" name="BMC Bioinformatics">
        <title>The Mycoplasma conjunctivae genome sequencing, annotation and analysis.</title>
        <authorList>
            <person name="Calderon-Copete S.P."/>
            <person name="Wigger G."/>
            <person name="Wunderlin C."/>
            <person name="Schmidheini T."/>
            <person name="Frey J."/>
            <person name="Quail M.A."/>
            <person name="Falquet L."/>
        </authorList>
    </citation>
    <scope>NUCLEOTIDE SEQUENCE [LARGE SCALE GENOMIC DNA]</scope>
    <source>
        <strain evidence="20">ATCC 25834 / NCTC 10147 / HRC/581</strain>
    </source>
</reference>
<dbReference type="Pfam" id="PF02772">
    <property type="entry name" value="S-AdoMet_synt_M"/>
    <property type="match status" value="1"/>
</dbReference>
<organism evidence="19 20">
    <name type="scientific">Mesomycoplasma conjunctivae (strain ATCC 25834 / NCTC 10147 / HRC/581)</name>
    <name type="common">Mycoplasma conjunctivae</name>
    <dbReference type="NCBI Taxonomy" id="572263"/>
    <lineage>
        <taxon>Bacteria</taxon>
        <taxon>Bacillati</taxon>
        <taxon>Mycoplasmatota</taxon>
        <taxon>Mycoplasmoidales</taxon>
        <taxon>Metamycoplasmataceae</taxon>
        <taxon>Mesomycoplasma</taxon>
    </lineage>
</organism>
<dbReference type="HOGENOM" id="CLU_041802_1_1_14"/>
<evidence type="ECO:0000256" key="3">
    <source>
        <dbReference type="ARBA" id="ARBA00005224"/>
    </source>
</evidence>
<evidence type="ECO:0000256" key="5">
    <source>
        <dbReference type="ARBA" id="ARBA00012828"/>
    </source>
</evidence>
<evidence type="ECO:0000256" key="2">
    <source>
        <dbReference type="ARBA" id="ARBA00001958"/>
    </source>
</evidence>
<keyword evidence="11 14" id="KW-0460">Magnesium</keyword>
<evidence type="ECO:0000256" key="14">
    <source>
        <dbReference type="RuleBase" id="RU000542"/>
    </source>
</evidence>
<dbReference type="KEGG" id="mco:MCJ_003760"/>
<keyword evidence="6" id="KW-0554">One-carbon metabolism</keyword>
<evidence type="ECO:0000256" key="13">
    <source>
        <dbReference type="NCBIfam" id="TIGR01034"/>
    </source>
</evidence>
<evidence type="ECO:0000256" key="4">
    <source>
        <dbReference type="ARBA" id="ARBA00009685"/>
    </source>
</evidence>
<dbReference type="NCBIfam" id="TIGR01034">
    <property type="entry name" value="metK"/>
    <property type="match status" value="1"/>
</dbReference>
<keyword evidence="8 14" id="KW-0479">Metal-binding</keyword>
<evidence type="ECO:0000256" key="6">
    <source>
        <dbReference type="ARBA" id="ARBA00022563"/>
    </source>
</evidence>
<evidence type="ECO:0000313" key="20">
    <source>
        <dbReference type="Proteomes" id="UP000001491"/>
    </source>
</evidence>